<protein>
    <submittedName>
        <fullName evidence="2">Uncharacterized protein</fullName>
    </submittedName>
</protein>
<name>A0A453QNE7_AEGTS</name>
<reference evidence="3" key="1">
    <citation type="journal article" date="2014" name="Science">
        <title>Ancient hybridizations among the ancestral genomes of bread wheat.</title>
        <authorList>
            <consortium name="International Wheat Genome Sequencing Consortium,"/>
            <person name="Marcussen T."/>
            <person name="Sandve S.R."/>
            <person name="Heier L."/>
            <person name="Spannagl M."/>
            <person name="Pfeifer M."/>
            <person name="Jakobsen K.S."/>
            <person name="Wulff B.B."/>
            <person name="Steuernagel B."/>
            <person name="Mayer K.F."/>
            <person name="Olsen O.A."/>
        </authorList>
    </citation>
    <scope>NUCLEOTIDE SEQUENCE [LARGE SCALE GENOMIC DNA]</scope>
    <source>
        <strain evidence="3">cv. AL8/78</strain>
    </source>
</reference>
<sequence length="135" mass="14942">QRPAPPPPVRHLRVLLRLQPWFLQPAPTRGIRVPGGAALAVVPRRRATRPCEVRETLAARCSYLLIGAGACDSSTTHRPCLGRDFIYFLLVNFILCVLVIVHCNSASSEHLGKLGAYPVRNCIIVFPVRAWPAQK</sequence>
<organism evidence="2 3">
    <name type="scientific">Aegilops tauschii subsp. strangulata</name>
    <name type="common">Goatgrass</name>
    <dbReference type="NCBI Taxonomy" id="200361"/>
    <lineage>
        <taxon>Eukaryota</taxon>
        <taxon>Viridiplantae</taxon>
        <taxon>Streptophyta</taxon>
        <taxon>Embryophyta</taxon>
        <taxon>Tracheophyta</taxon>
        <taxon>Spermatophyta</taxon>
        <taxon>Magnoliopsida</taxon>
        <taxon>Liliopsida</taxon>
        <taxon>Poales</taxon>
        <taxon>Poaceae</taxon>
        <taxon>BOP clade</taxon>
        <taxon>Pooideae</taxon>
        <taxon>Triticodae</taxon>
        <taxon>Triticeae</taxon>
        <taxon>Triticinae</taxon>
        <taxon>Aegilops</taxon>
    </lineage>
</organism>
<evidence type="ECO:0000313" key="2">
    <source>
        <dbReference type="EnsemblPlants" id="AET7Gv20244900.23"/>
    </source>
</evidence>
<feature type="transmembrane region" description="Helical" evidence="1">
    <location>
        <begin position="85"/>
        <end position="103"/>
    </location>
</feature>
<keyword evidence="1" id="KW-1133">Transmembrane helix</keyword>
<reference evidence="2" key="4">
    <citation type="submission" date="2019-03" db="UniProtKB">
        <authorList>
            <consortium name="EnsemblPlants"/>
        </authorList>
    </citation>
    <scope>IDENTIFICATION</scope>
</reference>
<keyword evidence="3" id="KW-1185">Reference proteome</keyword>
<dbReference type="Proteomes" id="UP000015105">
    <property type="component" value="Chromosome 7D"/>
</dbReference>
<reference evidence="2" key="3">
    <citation type="journal article" date="2017" name="Nature">
        <title>Genome sequence of the progenitor of the wheat D genome Aegilops tauschii.</title>
        <authorList>
            <person name="Luo M.C."/>
            <person name="Gu Y.Q."/>
            <person name="Puiu D."/>
            <person name="Wang H."/>
            <person name="Twardziok S.O."/>
            <person name="Deal K.R."/>
            <person name="Huo N."/>
            <person name="Zhu T."/>
            <person name="Wang L."/>
            <person name="Wang Y."/>
            <person name="McGuire P.E."/>
            <person name="Liu S."/>
            <person name="Long H."/>
            <person name="Ramasamy R.K."/>
            <person name="Rodriguez J.C."/>
            <person name="Van S.L."/>
            <person name="Yuan L."/>
            <person name="Wang Z."/>
            <person name="Xia Z."/>
            <person name="Xiao L."/>
            <person name="Anderson O.D."/>
            <person name="Ouyang S."/>
            <person name="Liang Y."/>
            <person name="Zimin A.V."/>
            <person name="Pertea G."/>
            <person name="Qi P."/>
            <person name="Bennetzen J.L."/>
            <person name="Dai X."/>
            <person name="Dawson M.W."/>
            <person name="Muller H.G."/>
            <person name="Kugler K."/>
            <person name="Rivarola-Duarte L."/>
            <person name="Spannagl M."/>
            <person name="Mayer K.F.X."/>
            <person name="Lu F.H."/>
            <person name="Bevan M.W."/>
            <person name="Leroy P."/>
            <person name="Li P."/>
            <person name="You F.M."/>
            <person name="Sun Q."/>
            <person name="Liu Z."/>
            <person name="Lyons E."/>
            <person name="Wicker T."/>
            <person name="Salzberg S.L."/>
            <person name="Devos K.M."/>
            <person name="Dvorak J."/>
        </authorList>
    </citation>
    <scope>NUCLEOTIDE SEQUENCE [LARGE SCALE GENOMIC DNA]</scope>
    <source>
        <strain evidence="2">cv. AL8/78</strain>
    </source>
</reference>
<keyword evidence="1" id="KW-0472">Membrane</keyword>
<reference evidence="3" key="2">
    <citation type="journal article" date="2017" name="Nat. Plants">
        <title>The Aegilops tauschii genome reveals multiple impacts of transposons.</title>
        <authorList>
            <person name="Zhao G."/>
            <person name="Zou C."/>
            <person name="Li K."/>
            <person name="Wang K."/>
            <person name="Li T."/>
            <person name="Gao L."/>
            <person name="Zhang X."/>
            <person name="Wang H."/>
            <person name="Yang Z."/>
            <person name="Liu X."/>
            <person name="Jiang W."/>
            <person name="Mao L."/>
            <person name="Kong X."/>
            <person name="Jiao Y."/>
            <person name="Jia J."/>
        </authorList>
    </citation>
    <scope>NUCLEOTIDE SEQUENCE [LARGE SCALE GENOMIC DNA]</scope>
    <source>
        <strain evidence="3">cv. AL8/78</strain>
    </source>
</reference>
<dbReference type="AlphaFoldDB" id="A0A453QNE7"/>
<accession>A0A453QNE7</accession>
<keyword evidence="1" id="KW-0812">Transmembrane</keyword>
<proteinExistence type="predicted"/>
<dbReference type="Gramene" id="AET7Gv20244900.23">
    <property type="protein sequence ID" value="AET7Gv20244900.23"/>
    <property type="gene ID" value="AET7Gv20244900"/>
</dbReference>
<reference evidence="2" key="5">
    <citation type="journal article" date="2021" name="G3 (Bethesda)">
        <title>Aegilops tauschii genome assembly Aet v5.0 features greater sequence contiguity and improved annotation.</title>
        <authorList>
            <person name="Wang L."/>
            <person name="Zhu T."/>
            <person name="Rodriguez J.C."/>
            <person name="Deal K.R."/>
            <person name="Dubcovsky J."/>
            <person name="McGuire P.E."/>
            <person name="Lux T."/>
            <person name="Spannagl M."/>
            <person name="Mayer K.F.X."/>
            <person name="Baldrich P."/>
            <person name="Meyers B.C."/>
            <person name="Huo N."/>
            <person name="Gu Y.Q."/>
            <person name="Zhou H."/>
            <person name="Devos K.M."/>
            <person name="Bennetzen J.L."/>
            <person name="Unver T."/>
            <person name="Budak H."/>
            <person name="Gulick P.J."/>
            <person name="Galiba G."/>
            <person name="Kalapos B."/>
            <person name="Nelson D.R."/>
            <person name="Li P."/>
            <person name="You F.M."/>
            <person name="Luo M.C."/>
            <person name="Dvorak J."/>
        </authorList>
    </citation>
    <scope>NUCLEOTIDE SEQUENCE [LARGE SCALE GENOMIC DNA]</scope>
    <source>
        <strain evidence="2">cv. AL8/78</strain>
    </source>
</reference>
<dbReference type="EnsemblPlants" id="AET7Gv20244900.23">
    <property type="protein sequence ID" value="AET7Gv20244900.23"/>
    <property type="gene ID" value="AET7Gv20244900"/>
</dbReference>
<evidence type="ECO:0000256" key="1">
    <source>
        <dbReference type="SAM" id="Phobius"/>
    </source>
</evidence>
<evidence type="ECO:0000313" key="3">
    <source>
        <dbReference type="Proteomes" id="UP000015105"/>
    </source>
</evidence>